<dbReference type="PANTHER" id="PTHR12596">
    <property type="entry name" value="EXPORTIN 4,7-RELATED"/>
    <property type="match status" value="1"/>
</dbReference>
<proteinExistence type="inferred from homology"/>
<evidence type="ECO:0000256" key="3">
    <source>
        <dbReference type="ARBA" id="ARBA00009466"/>
    </source>
</evidence>
<keyword evidence="7" id="KW-0539">Nucleus</keyword>
<protein>
    <recommendedName>
        <fullName evidence="8">Exportin-4</fullName>
    </recommendedName>
</protein>
<reference evidence="9" key="1">
    <citation type="submission" date="2021-06" db="EMBL/GenBank/DDBJ databases">
        <authorList>
            <person name="Kallberg Y."/>
            <person name="Tangrot J."/>
            <person name="Rosling A."/>
        </authorList>
    </citation>
    <scope>NUCLEOTIDE SEQUENCE</scope>
    <source>
        <strain evidence="9">MT106</strain>
    </source>
</reference>
<dbReference type="Gene3D" id="1.25.10.10">
    <property type="entry name" value="Leucine-rich Repeat Variant"/>
    <property type="match status" value="1"/>
</dbReference>
<dbReference type="InterPro" id="IPR011989">
    <property type="entry name" value="ARM-like"/>
</dbReference>
<name>A0A9N8YN83_9GLOM</name>
<accession>A0A9N8YN83</accession>
<dbReference type="GO" id="GO:0005737">
    <property type="term" value="C:cytoplasm"/>
    <property type="evidence" value="ECO:0007669"/>
    <property type="project" value="UniProtKB-SubCell"/>
</dbReference>
<evidence type="ECO:0000256" key="6">
    <source>
        <dbReference type="ARBA" id="ARBA00022927"/>
    </source>
</evidence>
<keyword evidence="10" id="KW-1185">Reference proteome</keyword>
<keyword evidence="4" id="KW-0813">Transport</keyword>
<dbReference type="GO" id="GO:0005049">
    <property type="term" value="F:nuclear export signal receptor activity"/>
    <property type="evidence" value="ECO:0007669"/>
    <property type="project" value="InterPro"/>
</dbReference>
<dbReference type="PANTHER" id="PTHR12596:SF1">
    <property type="entry name" value="EXPORTIN-4"/>
    <property type="match status" value="1"/>
</dbReference>
<gene>
    <name evidence="9" type="ORF">AGERDE_LOCUS462</name>
</gene>
<comment type="caution">
    <text evidence="9">The sequence shown here is derived from an EMBL/GenBank/DDBJ whole genome shotgun (WGS) entry which is preliminary data.</text>
</comment>
<dbReference type="GO" id="GO:0006611">
    <property type="term" value="P:protein export from nucleus"/>
    <property type="evidence" value="ECO:0007669"/>
    <property type="project" value="TreeGrafter"/>
</dbReference>
<dbReference type="EMBL" id="CAJVPL010000023">
    <property type="protein sequence ID" value="CAG8435067.1"/>
    <property type="molecule type" value="Genomic_DNA"/>
</dbReference>
<comment type="subcellular location">
    <subcellularLocation>
        <location evidence="2">Cytoplasm</location>
    </subcellularLocation>
    <subcellularLocation>
        <location evidence="1">Nucleus</location>
    </subcellularLocation>
</comment>
<dbReference type="AlphaFoldDB" id="A0A9N8YN83"/>
<sequence length="1126" mass="127875">MDLSVVHRQIEEACNDMQVPATRLAGEQVLLSFKQASGNLEACKYILVDSKMCMILSLANYAREQLLHAISVVTKRSLDDYYDEEKQAILAQVQELVSSTGYSQQIGIGLANALTDEFSTTKSSNVGVTWNFHKKSKDFFEASANILLPFFEIVLRVLHQQLQLYTVKENGTETNSHRPDPRNDTLLAIAVALAEKILTWDFSNLNDTVLAGTFILEGSDTILPEDELFLTAKTRAFPPQWRNILLNSDVLQMFFTLLKAVQESEMLMHRTRQCLIQLSGLRVEIFENEAQIKEYMSIIIRGIMTFINDLSVDLPERSASHEYGPRLLGVTQMIRRFLCTIPLDILCSNSEIYSFLQEVAQLTAICLRETSTDKDGLGYLVEESTWSMEAFDELLAIWVKLVQDVQNYINPNPYSTHEIDITRAQMSSFNPEGIMGFLAEASYHITATYIDTRIEIAKFAIFEEDDYGEYKDWDTYGDQLMSIAILGRVVGQKTLERLQGLLHERFSRLKTFFNTGVAVDGSSIVSYNYLSSLHEATHWLILISGFMLTDSGESETLLVPDALMQLSIPQSNLGKNRDQVVMLPKIIIEILELFSLDSSTVEASHCSPRVAETLFWFLERWAKTYLLIDESYYSSMSQNLVAAFGKPTSQGEGIRILELIIELTKRNFVLWNADVDPLLQIVRMLNSFAKESALRNGLLQSEKFISLITFFTDNLNTLPEVIHNILIQTITIITSGESNPDLRLNYFKIIAQAIEKRLINALQRPDFDQKYQQADVMTDVMNALEMFDGLALASSISNNAMVFSFCAKYFESFVRILQYYQNCPEVVILVLRFFKSFVGHIEFSQLATEQNQLAYKTIGEIFKVYSEANLGKNLSKLIEEGNEEPYSDISILLSLLSELIATDFRGFFESDSAQDTSGNLNVPNIVFYGINQLVPLINQEMLKIPRLCSGYIRLVSNIIESYPHRLINLSAELLNSLMASLDTPIYDVARQGYQAITPLALFAHNEERKKDILAVQHLYPFLDKFLQIVFKCLLFKDFEANLIDPAAESLVALICARRNSYNSLVSSIIAQQAPDTRNHLQEAFYNLSISVTETLPESVLRPRDVSGFREVLFRFLMDVRGFLRIK</sequence>
<evidence type="ECO:0000256" key="4">
    <source>
        <dbReference type="ARBA" id="ARBA00022448"/>
    </source>
</evidence>
<dbReference type="GO" id="GO:0005643">
    <property type="term" value="C:nuclear pore"/>
    <property type="evidence" value="ECO:0007669"/>
    <property type="project" value="TreeGrafter"/>
</dbReference>
<dbReference type="SUPFAM" id="SSF48371">
    <property type="entry name" value="ARM repeat"/>
    <property type="match status" value="1"/>
</dbReference>
<keyword evidence="5" id="KW-0963">Cytoplasm</keyword>
<dbReference type="InterPro" id="IPR044189">
    <property type="entry name" value="XPO4/7-like"/>
</dbReference>
<comment type="similarity">
    <text evidence="3">Belongs to the exportin family.</text>
</comment>
<dbReference type="InterPro" id="IPR016024">
    <property type="entry name" value="ARM-type_fold"/>
</dbReference>
<evidence type="ECO:0000313" key="10">
    <source>
        <dbReference type="Proteomes" id="UP000789831"/>
    </source>
</evidence>
<keyword evidence="6" id="KW-0653">Protein transport</keyword>
<evidence type="ECO:0000256" key="8">
    <source>
        <dbReference type="ARBA" id="ARBA00040444"/>
    </source>
</evidence>
<evidence type="ECO:0000256" key="1">
    <source>
        <dbReference type="ARBA" id="ARBA00004123"/>
    </source>
</evidence>
<evidence type="ECO:0000256" key="2">
    <source>
        <dbReference type="ARBA" id="ARBA00004496"/>
    </source>
</evidence>
<evidence type="ECO:0000256" key="7">
    <source>
        <dbReference type="ARBA" id="ARBA00023242"/>
    </source>
</evidence>
<organism evidence="9 10">
    <name type="scientific">Ambispora gerdemannii</name>
    <dbReference type="NCBI Taxonomy" id="144530"/>
    <lineage>
        <taxon>Eukaryota</taxon>
        <taxon>Fungi</taxon>
        <taxon>Fungi incertae sedis</taxon>
        <taxon>Mucoromycota</taxon>
        <taxon>Glomeromycotina</taxon>
        <taxon>Glomeromycetes</taxon>
        <taxon>Archaeosporales</taxon>
        <taxon>Ambisporaceae</taxon>
        <taxon>Ambispora</taxon>
    </lineage>
</organism>
<evidence type="ECO:0000313" key="9">
    <source>
        <dbReference type="EMBL" id="CAG8435067.1"/>
    </source>
</evidence>
<dbReference type="Proteomes" id="UP000789831">
    <property type="component" value="Unassembled WGS sequence"/>
</dbReference>
<evidence type="ECO:0000256" key="5">
    <source>
        <dbReference type="ARBA" id="ARBA00022490"/>
    </source>
</evidence>
<dbReference type="OrthoDB" id="5548448at2759"/>